<dbReference type="EMBL" id="KZ820256">
    <property type="protein sequence ID" value="PWN48168.1"/>
    <property type="molecule type" value="Genomic_DNA"/>
</dbReference>
<dbReference type="Proteomes" id="UP000245626">
    <property type="component" value="Unassembled WGS sequence"/>
</dbReference>
<protein>
    <submittedName>
        <fullName evidence="1">Uncharacterized protein</fullName>
    </submittedName>
</protein>
<proteinExistence type="predicted"/>
<evidence type="ECO:0000313" key="1">
    <source>
        <dbReference type="EMBL" id="PWN48168.1"/>
    </source>
</evidence>
<name>A0ACD0NQP2_9BASI</name>
<keyword evidence="2" id="KW-1185">Reference proteome</keyword>
<organism evidence="1 2">
    <name type="scientific">Violaceomyces palustris</name>
    <dbReference type="NCBI Taxonomy" id="1673888"/>
    <lineage>
        <taxon>Eukaryota</taxon>
        <taxon>Fungi</taxon>
        <taxon>Dikarya</taxon>
        <taxon>Basidiomycota</taxon>
        <taxon>Ustilaginomycotina</taxon>
        <taxon>Ustilaginomycetes</taxon>
        <taxon>Violaceomycetales</taxon>
        <taxon>Violaceomycetaceae</taxon>
        <taxon>Violaceomyces</taxon>
    </lineage>
</organism>
<reference evidence="1 2" key="1">
    <citation type="journal article" date="2018" name="Mol. Biol. Evol.">
        <title>Broad Genomic Sampling Reveals a Smut Pathogenic Ancestry of the Fungal Clade Ustilaginomycotina.</title>
        <authorList>
            <person name="Kijpornyongpan T."/>
            <person name="Mondo S.J."/>
            <person name="Barry K."/>
            <person name="Sandor L."/>
            <person name="Lee J."/>
            <person name="Lipzen A."/>
            <person name="Pangilinan J."/>
            <person name="LaButti K."/>
            <person name="Hainaut M."/>
            <person name="Henrissat B."/>
            <person name="Grigoriev I.V."/>
            <person name="Spatafora J.W."/>
            <person name="Aime M.C."/>
        </authorList>
    </citation>
    <scope>NUCLEOTIDE SEQUENCE [LARGE SCALE GENOMIC DNA]</scope>
    <source>
        <strain evidence="1 2">SA 807</strain>
    </source>
</reference>
<accession>A0ACD0NQP2</accession>
<sequence>MDDPERMLGLHRSSPLISWTPMLEGSASQNEMLWGGKHLESKTSGLVEALHVDDLFTDGDSSDASSYNRQPSVPLPGWNTVATKVGGVDSDSDAPDQTWFGGSKPGRTLRRTTKASLHNKDSGYFEEPCSPGASMEAPLPAKSPSVEQNTSRPLRQCISAPELQRGDPILPAPDAEESIDDFLADLGWTKNRIQHRGGGGNTGGESQQGGSGAGPHGRSQSFSNMGAPSGSSSSSALFQRRANQREGKMPSPNPVAVPPLDIGSDEHGQRHSRSATFPTDIPFDQMTEEQKSRLAQLHQAHVSHQAARLGVYSDFVAPSQQFAGQEASERAAKAVQAALLYGMEGGSPRRLSVGSTGLATPITPHHPLAPGPSANSYPQQTFPPVHYGMPDVLTSPRARDFGQAAFGYHQQHSPVMQDLQGYTSTYPPPRSGSISHSESHYQGRARGVSSGSYSGSLGVGANLIQPIEVQARRQVQGHFELQPVSLSSLQEQERLHFLQLSQVDPSSEAARPTSSHSSNSNRKDYGLGITSRKGQPSQMRAPPSPPRSPVKMRSSPQLRTPNSETTSGPDQVAGQSPRKIASNRRIVSNFSPGSAGGGSSSSKGTRAKGEIKASKSSSPTPITGQSTPTSTQFNFTSLSFVNYGMEDAEELCSAVAPSGSYKIPLKGYGSSESCGSGSGGHDSDDDSDDEDSGENEQEVPSSKRVKKNKSSASLKTKRSGSNLASGSGAEASSSRKKKSAAKP</sequence>
<evidence type="ECO:0000313" key="2">
    <source>
        <dbReference type="Proteomes" id="UP000245626"/>
    </source>
</evidence>
<gene>
    <name evidence="1" type="ORF">IE53DRAFT_370848</name>
</gene>